<organism evidence="2 3">
    <name type="scientific">Mytilus galloprovincialis</name>
    <name type="common">Mediterranean mussel</name>
    <dbReference type="NCBI Taxonomy" id="29158"/>
    <lineage>
        <taxon>Eukaryota</taxon>
        <taxon>Metazoa</taxon>
        <taxon>Spiralia</taxon>
        <taxon>Lophotrochozoa</taxon>
        <taxon>Mollusca</taxon>
        <taxon>Bivalvia</taxon>
        <taxon>Autobranchia</taxon>
        <taxon>Pteriomorphia</taxon>
        <taxon>Mytilida</taxon>
        <taxon>Mytiloidea</taxon>
        <taxon>Mytilidae</taxon>
        <taxon>Mytilinae</taxon>
        <taxon>Mytilus</taxon>
    </lineage>
</organism>
<comment type="caution">
    <text evidence="2">The sequence shown here is derived from an EMBL/GenBank/DDBJ whole genome shotgun (WGS) entry which is preliminary data.</text>
</comment>
<protein>
    <submittedName>
        <fullName evidence="2">Uncharacterized protein</fullName>
    </submittedName>
</protein>
<evidence type="ECO:0000313" key="2">
    <source>
        <dbReference type="EMBL" id="VDI24983.1"/>
    </source>
</evidence>
<keyword evidence="3" id="KW-1185">Reference proteome</keyword>
<reference evidence="2" key="1">
    <citation type="submission" date="2018-11" db="EMBL/GenBank/DDBJ databases">
        <authorList>
            <person name="Alioto T."/>
            <person name="Alioto T."/>
        </authorList>
    </citation>
    <scope>NUCLEOTIDE SEQUENCE</scope>
</reference>
<name>A0A8B6DX66_MYTGA</name>
<sequence>MENHAFVICLVLIFGIGLQNFRADAQYTSPRHMMGNRKTSQECMIAKQIMCKCMRDCDEMLPIGTCKTGFFFMSRPGFRCCPTSILFICNII</sequence>
<feature type="chain" id="PRO_5032487051" evidence="1">
    <location>
        <begin position="26"/>
        <end position="92"/>
    </location>
</feature>
<keyword evidence="1" id="KW-0732">Signal</keyword>
<evidence type="ECO:0000256" key="1">
    <source>
        <dbReference type="SAM" id="SignalP"/>
    </source>
</evidence>
<accession>A0A8B6DX66</accession>
<evidence type="ECO:0000313" key="3">
    <source>
        <dbReference type="Proteomes" id="UP000596742"/>
    </source>
</evidence>
<proteinExistence type="predicted"/>
<feature type="signal peptide" evidence="1">
    <location>
        <begin position="1"/>
        <end position="25"/>
    </location>
</feature>
<dbReference type="Proteomes" id="UP000596742">
    <property type="component" value="Unassembled WGS sequence"/>
</dbReference>
<dbReference type="EMBL" id="UYJE01004096">
    <property type="protein sequence ID" value="VDI24983.1"/>
    <property type="molecule type" value="Genomic_DNA"/>
</dbReference>
<dbReference type="AlphaFoldDB" id="A0A8B6DX66"/>
<gene>
    <name evidence="2" type="ORF">MGAL_10B080167</name>
</gene>